<evidence type="ECO:0000256" key="1">
    <source>
        <dbReference type="ARBA" id="ARBA00022670"/>
    </source>
</evidence>
<keyword evidence="3 6" id="KW-0378">Hydrolase</keyword>
<dbReference type="EMBL" id="ATDP01000106">
    <property type="protein sequence ID" value="EQB11693.1"/>
    <property type="molecule type" value="Genomic_DNA"/>
</dbReference>
<feature type="domain" description="Peptidase M48" evidence="8">
    <location>
        <begin position="98"/>
        <end position="260"/>
    </location>
</feature>
<dbReference type="PATRIC" id="fig|1331060.3.peg.4141"/>
<dbReference type="eggNOG" id="COG4783">
    <property type="taxonomic scope" value="Bacteria"/>
</dbReference>
<keyword evidence="7" id="KW-0732">Signal</keyword>
<sequence length="401" mass="43455">MMQRAAGLVAMAAALMASAAIGQSKIAPPPPPYAGAYQPQGVDEIGLWREGDEEERILANSPILLRDEALNAYVKGVLCATVGDDRCRSVRLYILRVPLFNASMTPNGTMRVYSGLLLRVRNEAELATVLGHEFGHFEQRHTLADWKARRSSSDLLSWAAVLALLGNTYQSYSNFDSLQLSVYGRLSHFNRDQEREADTLGLGYLNHSALRPQSASAVWQNLMAEQEASALVKGVRKPDFNKVAFFASHPPSGERAATLAAFADPAGAERDDGVARYAAALASWLPIFLDDQIKLNDFGASDFIISSLAQNGWTAQLLVARGDLYRARGNPRDLAQAAVFYGKAAEMDAAFPEAQRGLGLSLVKTGRRTEGQAALRRYLELKPNASDAAMINMLAPAAGGQ</sequence>
<feature type="signal peptide" evidence="7">
    <location>
        <begin position="1"/>
        <end position="19"/>
    </location>
</feature>
<dbReference type="GO" id="GO:0004222">
    <property type="term" value="F:metalloendopeptidase activity"/>
    <property type="evidence" value="ECO:0007669"/>
    <property type="project" value="InterPro"/>
</dbReference>
<dbReference type="Proteomes" id="UP000015531">
    <property type="component" value="Unassembled WGS sequence"/>
</dbReference>
<proteinExistence type="inferred from homology"/>
<keyword evidence="2" id="KW-0479">Metal-binding</keyword>
<dbReference type="GO" id="GO:0016020">
    <property type="term" value="C:membrane"/>
    <property type="evidence" value="ECO:0007669"/>
    <property type="project" value="TreeGrafter"/>
</dbReference>
<dbReference type="AlphaFoldDB" id="T0HHQ8"/>
<dbReference type="Gene3D" id="1.25.40.10">
    <property type="entry name" value="Tetratricopeptide repeat domain"/>
    <property type="match status" value="1"/>
</dbReference>
<dbReference type="InterPro" id="IPR011990">
    <property type="entry name" value="TPR-like_helical_dom_sf"/>
</dbReference>
<evidence type="ECO:0000256" key="4">
    <source>
        <dbReference type="ARBA" id="ARBA00022833"/>
    </source>
</evidence>
<comment type="cofactor">
    <cofactor evidence="6">
        <name>Zn(2+)</name>
        <dbReference type="ChEBI" id="CHEBI:29105"/>
    </cofactor>
    <text evidence="6">Binds 1 zinc ion per subunit.</text>
</comment>
<evidence type="ECO:0000256" key="6">
    <source>
        <dbReference type="RuleBase" id="RU003983"/>
    </source>
</evidence>
<keyword evidence="5 6" id="KW-0482">Metalloprotease</keyword>
<dbReference type="InterPro" id="IPR001915">
    <property type="entry name" value="Peptidase_M48"/>
</dbReference>
<evidence type="ECO:0000259" key="8">
    <source>
        <dbReference type="Pfam" id="PF01435"/>
    </source>
</evidence>
<dbReference type="PANTHER" id="PTHR22726">
    <property type="entry name" value="METALLOENDOPEPTIDASE OMA1"/>
    <property type="match status" value="1"/>
</dbReference>
<keyword evidence="10" id="KW-1185">Reference proteome</keyword>
<evidence type="ECO:0000313" key="10">
    <source>
        <dbReference type="Proteomes" id="UP000015531"/>
    </source>
</evidence>
<feature type="chain" id="PRO_5004576460" description="Peptidase M48 domain-containing protein" evidence="7">
    <location>
        <begin position="20"/>
        <end position="401"/>
    </location>
</feature>
<gene>
    <name evidence="9" type="ORF">RLDS_21420</name>
</gene>
<dbReference type="SUPFAM" id="SSF48452">
    <property type="entry name" value="TPR-like"/>
    <property type="match status" value="1"/>
</dbReference>
<name>T0HHQ8_9SPHN</name>
<dbReference type="CDD" id="cd07324">
    <property type="entry name" value="M48C_Oma1-like"/>
    <property type="match status" value="1"/>
</dbReference>
<dbReference type="OrthoDB" id="9810445at2"/>
<keyword evidence="4 6" id="KW-0862">Zinc</keyword>
<evidence type="ECO:0000256" key="3">
    <source>
        <dbReference type="ARBA" id="ARBA00022801"/>
    </source>
</evidence>
<keyword evidence="1 6" id="KW-0645">Protease</keyword>
<evidence type="ECO:0000256" key="5">
    <source>
        <dbReference type="ARBA" id="ARBA00023049"/>
    </source>
</evidence>
<protein>
    <recommendedName>
        <fullName evidence="8">Peptidase M48 domain-containing protein</fullName>
    </recommendedName>
</protein>
<evidence type="ECO:0000256" key="7">
    <source>
        <dbReference type="SAM" id="SignalP"/>
    </source>
</evidence>
<evidence type="ECO:0000313" key="9">
    <source>
        <dbReference type="EMBL" id="EQB11693.1"/>
    </source>
</evidence>
<dbReference type="Gene3D" id="3.30.2010.10">
    <property type="entry name" value="Metalloproteases ('zincins'), catalytic domain"/>
    <property type="match status" value="1"/>
</dbReference>
<reference evidence="9 10" key="1">
    <citation type="journal article" date="2013" name="Genome Announc.">
        <title>Draft Genome Sequence of Sphingobium lactosutens Strain DS20T, Isolated from a Hexachlorocyclohexane Dumpsite.</title>
        <authorList>
            <person name="Kumar R."/>
            <person name="Dwivedi V."/>
            <person name="Negi V."/>
            <person name="Khurana J.P."/>
            <person name="Lal R."/>
        </authorList>
    </citation>
    <scope>NUCLEOTIDE SEQUENCE [LARGE SCALE GENOMIC DNA]</scope>
    <source>
        <strain evidence="9 10">DS20</strain>
    </source>
</reference>
<dbReference type="Pfam" id="PF01435">
    <property type="entry name" value="Peptidase_M48"/>
    <property type="match status" value="1"/>
</dbReference>
<dbReference type="PANTHER" id="PTHR22726:SF1">
    <property type="entry name" value="METALLOENDOPEPTIDASE OMA1, MITOCHONDRIAL"/>
    <property type="match status" value="1"/>
</dbReference>
<accession>T0HHQ8</accession>
<dbReference type="GO" id="GO:0046872">
    <property type="term" value="F:metal ion binding"/>
    <property type="evidence" value="ECO:0007669"/>
    <property type="project" value="UniProtKB-KW"/>
</dbReference>
<evidence type="ECO:0000256" key="2">
    <source>
        <dbReference type="ARBA" id="ARBA00022723"/>
    </source>
</evidence>
<comment type="similarity">
    <text evidence="6">Belongs to the peptidase M48 family.</text>
</comment>
<dbReference type="InterPro" id="IPR051156">
    <property type="entry name" value="Mito/Outer_Membr_Metalloprot"/>
</dbReference>
<comment type="caution">
    <text evidence="9">The sequence shown here is derived from an EMBL/GenBank/DDBJ whole genome shotgun (WGS) entry which is preliminary data.</text>
</comment>
<dbReference type="GO" id="GO:0051603">
    <property type="term" value="P:proteolysis involved in protein catabolic process"/>
    <property type="evidence" value="ECO:0007669"/>
    <property type="project" value="TreeGrafter"/>
</dbReference>
<organism evidence="9 10">
    <name type="scientific">Sphingobium lactosutens DS20</name>
    <dbReference type="NCBI Taxonomy" id="1331060"/>
    <lineage>
        <taxon>Bacteria</taxon>
        <taxon>Pseudomonadati</taxon>
        <taxon>Pseudomonadota</taxon>
        <taxon>Alphaproteobacteria</taxon>
        <taxon>Sphingomonadales</taxon>
        <taxon>Sphingomonadaceae</taxon>
        <taxon>Sphingobium</taxon>
    </lineage>
</organism>